<dbReference type="Pfam" id="PF01425">
    <property type="entry name" value="Amidase"/>
    <property type="match status" value="1"/>
</dbReference>
<proteinExistence type="predicted"/>
<feature type="compositionally biased region" description="Polar residues" evidence="1">
    <location>
        <begin position="90"/>
        <end position="102"/>
    </location>
</feature>
<protein>
    <submittedName>
        <fullName evidence="3">Amidase</fullName>
    </submittedName>
</protein>
<sequence length="457" mass="47423">MTEQLPDSIAEAAAALRAGTTTAVELVERSIARAEAVDGASNPDRLGAYILRFDDQARAAAAVADQELAAGQDRGPLHGIPIAVKDLLTTSEGPTTAQSSAQDPEWGDRQDAAVVSRLRRAGAVITGKTSLSEFACGFPDPDKPFPVPRNPWDLNRWAGGSSGGSASAVAAGLVLGAIGTDTGGSVRIPAGFCGVTGLKTTWGAISTDGCLPLAWSFDSIGPIARSAEDCALVLAAIADDATAPATIDLRGLRIGVDRLDTMTAATDDGQPDAFAAALAVLRDAGAEIVELPLPDYVEVTAANYVIMLSEGYAYHLPALRSRWQEYGRSTRTLLSGGLAYTGADYVQAQRVRARSWQRARALFTEVDLHVSPMATVGAPTLHDLLEGDQSLVFGSLHTPYWATVGCPTAAVPIGLTSAGMPLSLQIAGPPGQDAGVLAAAAAYQRETGFHRLRPALG</sequence>
<dbReference type="AlphaFoldDB" id="A0A3N0CFY7"/>
<dbReference type="InterPro" id="IPR000120">
    <property type="entry name" value="Amidase"/>
</dbReference>
<dbReference type="GO" id="GO:0003824">
    <property type="term" value="F:catalytic activity"/>
    <property type="evidence" value="ECO:0007669"/>
    <property type="project" value="InterPro"/>
</dbReference>
<dbReference type="Gene3D" id="3.90.1300.10">
    <property type="entry name" value="Amidase signature (AS) domain"/>
    <property type="match status" value="1"/>
</dbReference>
<feature type="region of interest" description="Disordered" evidence="1">
    <location>
        <begin position="90"/>
        <end position="109"/>
    </location>
</feature>
<keyword evidence="4" id="KW-1185">Reference proteome</keyword>
<dbReference type="InterPro" id="IPR036928">
    <property type="entry name" value="AS_sf"/>
</dbReference>
<dbReference type="EMBL" id="RJSE01000007">
    <property type="protein sequence ID" value="RNL61926.1"/>
    <property type="molecule type" value="Genomic_DNA"/>
</dbReference>
<dbReference type="PANTHER" id="PTHR11895">
    <property type="entry name" value="TRANSAMIDASE"/>
    <property type="match status" value="1"/>
</dbReference>
<dbReference type="InterPro" id="IPR023631">
    <property type="entry name" value="Amidase_dom"/>
</dbReference>
<dbReference type="SUPFAM" id="SSF75304">
    <property type="entry name" value="Amidase signature (AS) enzymes"/>
    <property type="match status" value="1"/>
</dbReference>
<evidence type="ECO:0000313" key="3">
    <source>
        <dbReference type="EMBL" id="RNL61926.1"/>
    </source>
</evidence>
<gene>
    <name evidence="3" type="ORF">EFK50_08835</name>
</gene>
<evidence type="ECO:0000313" key="4">
    <source>
        <dbReference type="Proteomes" id="UP000267128"/>
    </source>
</evidence>
<dbReference type="RefSeq" id="WP_123227221.1">
    <property type="nucleotide sequence ID" value="NZ_RJSE01000007.1"/>
</dbReference>
<evidence type="ECO:0000256" key="1">
    <source>
        <dbReference type="SAM" id="MobiDB-lite"/>
    </source>
</evidence>
<dbReference type="OrthoDB" id="182039at2"/>
<organism evidence="3 4">
    <name type="scientific">Nocardioides marmoriginsengisoli</name>
    <dbReference type="NCBI Taxonomy" id="661483"/>
    <lineage>
        <taxon>Bacteria</taxon>
        <taxon>Bacillati</taxon>
        <taxon>Actinomycetota</taxon>
        <taxon>Actinomycetes</taxon>
        <taxon>Propionibacteriales</taxon>
        <taxon>Nocardioidaceae</taxon>
        <taxon>Nocardioides</taxon>
    </lineage>
</organism>
<comment type="caution">
    <text evidence="3">The sequence shown here is derived from an EMBL/GenBank/DDBJ whole genome shotgun (WGS) entry which is preliminary data.</text>
</comment>
<evidence type="ECO:0000259" key="2">
    <source>
        <dbReference type="Pfam" id="PF01425"/>
    </source>
</evidence>
<name>A0A3N0CFY7_9ACTN</name>
<dbReference type="PROSITE" id="PS00571">
    <property type="entry name" value="AMIDASES"/>
    <property type="match status" value="1"/>
</dbReference>
<reference evidence="3 4" key="1">
    <citation type="submission" date="2018-11" db="EMBL/GenBank/DDBJ databases">
        <authorList>
            <person name="Li F."/>
        </authorList>
    </citation>
    <scope>NUCLEOTIDE SEQUENCE [LARGE SCALE GENOMIC DNA]</scope>
    <source>
        <strain evidence="3 4">Gsoil 097</strain>
    </source>
</reference>
<accession>A0A3N0CFY7</accession>
<feature type="domain" description="Amidase" evidence="2">
    <location>
        <begin position="25"/>
        <end position="437"/>
    </location>
</feature>
<dbReference type="Proteomes" id="UP000267128">
    <property type="component" value="Unassembled WGS sequence"/>
</dbReference>
<dbReference type="PANTHER" id="PTHR11895:SF176">
    <property type="entry name" value="AMIDASE AMID-RELATED"/>
    <property type="match status" value="1"/>
</dbReference>
<dbReference type="InterPro" id="IPR020556">
    <property type="entry name" value="Amidase_CS"/>
</dbReference>